<dbReference type="InterPro" id="IPR052454">
    <property type="entry name" value="TMX_domain-containing"/>
</dbReference>
<dbReference type="EMBL" id="JARTCD010000039">
    <property type="protein sequence ID" value="KAJ8656492.1"/>
    <property type="molecule type" value="Genomic_DNA"/>
</dbReference>
<dbReference type="PANTHER" id="PTHR46107">
    <property type="entry name" value="DUMPY: SHORTER THAN WILD-TYPE"/>
    <property type="match status" value="1"/>
</dbReference>
<dbReference type="PROSITE" id="PS00194">
    <property type="entry name" value="THIOREDOXIN_1"/>
    <property type="match status" value="1"/>
</dbReference>
<evidence type="ECO:0000256" key="8">
    <source>
        <dbReference type="ARBA" id="ARBA00022989"/>
    </source>
</evidence>
<dbReference type="GeneID" id="83215222"/>
<feature type="compositionally biased region" description="Polar residues" evidence="12">
    <location>
        <begin position="186"/>
        <end position="201"/>
    </location>
</feature>
<evidence type="ECO:0000256" key="11">
    <source>
        <dbReference type="ARBA" id="ARBA00023284"/>
    </source>
</evidence>
<reference evidence="16 17" key="1">
    <citation type="submission" date="2023-03" db="EMBL/GenBank/DDBJ databases">
        <title>Genome sequence of Lichtheimia ornata CBS 291.66.</title>
        <authorList>
            <person name="Mohabir J.T."/>
            <person name="Shea T.P."/>
            <person name="Kurbessoian T."/>
            <person name="Berby B."/>
            <person name="Fontaine J."/>
            <person name="Livny J."/>
            <person name="Gnirke A."/>
            <person name="Stajich J.E."/>
            <person name="Cuomo C.A."/>
        </authorList>
    </citation>
    <scope>NUCLEOTIDE SEQUENCE [LARGE SCALE GENOMIC DNA]</scope>
    <source>
        <strain evidence="16">CBS 291.66</strain>
    </source>
</reference>
<name>A0AAD7V1P2_9FUNG</name>
<keyword evidence="8 13" id="KW-1133">Transmembrane helix</keyword>
<accession>A0AAD7V1P2</accession>
<keyword evidence="11" id="KW-0676">Redox-active center</keyword>
<keyword evidence="5 14" id="KW-0732">Signal</keyword>
<keyword evidence="9 13" id="KW-0472">Membrane</keyword>
<keyword evidence="4 13" id="KW-0812">Transmembrane</keyword>
<comment type="caution">
    <text evidence="16">The sequence shown here is derived from an EMBL/GenBank/DDBJ whole genome shotgun (WGS) entry which is preliminary data.</text>
</comment>
<evidence type="ECO:0000256" key="9">
    <source>
        <dbReference type="ARBA" id="ARBA00023136"/>
    </source>
</evidence>
<dbReference type="SUPFAM" id="SSF52833">
    <property type="entry name" value="Thioredoxin-like"/>
    <property type="match status" value="1"/>
</dbReference>
<dbReference type="GO" id="GO:0005789">
    <property type="term" value="C:endoplasmic reticulum membrane"/>
    <property type="evidence" value="ECO:0007669"/>
    <property type="project" value="UniProtKB-SubCell"/>
</dbReference>
<dbReference type="Gene3D" id="3.40.30.10">
    <property type="entry name" value="Glutaredoxin"/>
    <property type="match status" value="1"/>
</dbReference>
<evidence type="ECO:0000256" key="13">
    <source>
        <dbReference type="SAM" id="Phobius"/>
    </source>
</evidence>
<dbReference type="PANTHER" id="PTHR46107:SF3">
    <property type="entry name" value="THIOREDOXIN DOMAIN-CONTAINING PROTEIN"/>
    <property type="match status" value="1"/>
</dbReference>
<evidence type="ECO:0000256" key="14">
    <source>
        <dbReference type="SAM" id="SignalP"/>
    </source>
</evidence>
<evidence type="ECO:0000256" key="12">
    <source>
        <dbReference type="SAM" id="MobiDB-lite"/>
    </source>
</evidence>
<organism evidence="16 17">
    <name type="scientific">Lichtheimia ornata</name>
    <dbReference type="NCBI Taxonomy" id="688661"/>
    <lineage>
        <taxon>Eukaryota</taxon>
        <taxon>Fungi</taxon>
        <taxon>Fungi incertae sedis</taxon>
        <taxon>Mucoromycota</taxon>
        <taxon>Mucoromycotina</taxon>
        <taxon>Mucoromycetes</taxon>
        <taxon>Mucorales</taxon>
        <taxon>Lichtheimiaceae</taxon>
        <taxon>Lichtheimia</taxon>
    </lineage>
</organism>
<proteinExistence type="predicted"/>
<feature type="chain" id="PRO_5041976991" description="Thioredoxin domain-containing protein" evidence="14">
    <location>
        <begin position="21"/>
        <end position="226"/>
    </location>
</feature>
<dbReference type="RefSeq" id="XP_058341405.1">
    <property type="nucleotide sequence ID" value="XM_058487827.1"/>
</dbReference>
<evidence type="ECO:0000256" key="2">
    <source>
        <dbReference type="ARBA" id="ARBA00022448"/>
    </source>
</evidence>
<keyword evidence="10" id="KW-1015">Disulfide bond</keyword>
<evidence type="ECO:0000256" key="1">
    <source>
        <dbReference type="ARBA" id="ARBA00004115"/>
    </source>
</evidence>
<keyword evidence="17" id="KW-1185">Reference proteome</keyword>
<evidence type="ECO:0000256" key="4">
    <source>
        <dbReference type="ARBA" id="ARBA00022692"/>
    </source>
</evidence>
<evidence type="ECO:0000256" key="3">
    <source>
        <dbReference type="ARBA" id="ARBA00022553"/>
    </source>
</evidence>
<evidence type="ECO:0000313" key="16">
    <source>
        <dbReference type="EMBL" id="KAJ8656492.1"/>
    </source>
</evidence>
<evidence type="ECO:0000256" key="10">
    <source>
        <dbReference type="ARBA" id="ARBA00023157"/>
    </source>
</evidence>
<feature type="region of interest" description="Disordered" evidence="12">
    <location>
        <begin position="185"/>
        <end position="226"/>
    </location>
</feature>
<dbReference type="Pfam" id="PF00085">
    <property type="entry name" value="Thioredoxin"/>
    <property type="match status" value="1"/>
</dbReference>
<feature type="signal peptide" evidence="14">
    <location>
        <begin position="1"/>
        <end position="20"/>
    </location>
</feature>
<sequence length="226" mass="25018">MKAFNIATILCLLLATLGYAQVVQVTDDNVNSLVTSESEWLLEFYAEWCGYCRKFAPKYEEVEDALSDSSVQVGKVDVESSPGLAARFFVQRLPTVVHIKDHQVRVVPHDKTLDLVGLIKREEWQDIKPVNAMTSPFSAVGTLVGFTGRMVKWASSLSPTMMVILMLVLLGVVVILPIYMPKDGDNQAQNDEQATEDTSSVTSARKPESSSSSTTTTKQRKSKRID</sequence>
<protein>
    <recommendedName>
        <fullName evidence="15">Thioredoxin domain-containing protein</fullName>
    </recommendedName>
</protein>
<dbReference type="AlphaFoldDB" id="A0AAD7V1P2"/>
<dbReference type="InterPro" id="IPR013766">
    <property type="entry name" value="Thioredoxin_domain"/>
</dbReference>
<comment type="subcellular location">
    <subcellularLocation>
        <location evidence="1">Endoplasmic reticulum membrane</location>
        <topology evidence="1">Single-pass type I membrane protein</topology>
    </subcellularLocation>
</comment>
<evidence type="ECO:0000256" key="7">
    <source>
        <dbReference type="ARBA" id="ARBA00022982"/>
    </source>
</evidence>
<dbReference type="InterPro" id="IPR036249">
    <property type="entry name" value="Thioredoxin-like_sf"/>
</dbReference>
<keyword evidence="3" id="KW-0597">Phosphoprotein</keyword>
<evidence type="ECO:0000256" key="5">
    <source>
        <dbReference type="ARBA" id="ARBA00022729"/>
    </source>
</evidence>
<keyword evidence="6" id="KW-0256">Endoplasmic reticulum</keyword>
<evidence type="ECO:0000259" key="15">
    <source>
        <dbReference type="PROSITE" id="PS51352"/>
    </source>
</evidence>
<dbReference type="InterPro" id="IPR017937">
    <property type="entry name" value="Thioredoxin_CS"/>
</dbReference>
<dbReference type="Proteomes" id="UP001234581">
    <property type="component" value="Unassembled WGS sequence"/>
</dbReference>
<dbReference type="GO" id="GO:0015036">
    <property type="term" value="F:disulfide oxidoreductase activity"/>
    <property type="evidence" value="ECO:0007669"/>
    <property type="project" value="TreeGrafter"/>
</dbReference>
<dbReference type="CDD" id="cd02961">
    <property type="entry name" value="PDI_a_family"/>
    <property type="match status" value="1"/>
</dbReference>
<keyword evidence="2" id="KW-0813">Transport</keyword>
<keyword evidence="7" id="KW-0249">Electron transport</keyword>
<evidence type="ECO:0000313" key="17">
    <source>
        <dbReference type="Proteomes" id="UP001234581"/>
    </source>
</evidence>
<feature type="domain" description="Thioredoxin" evidence="15">
    <location>
        <begin position="12"/>
        <end position="135"/>
    </location>
</feature>
<gene>
    <name evidence="16" type="ORF">O0I10_007815</name>
</gene>
<evidence type="ECO:0000256" key="6">
    <source>
        <dbReference type="ARBA" id="ARBA00022824"/>
    </source>
</evidence>
<dbReference type="PROSITE" id="PS51352">
    <property type="entry name" value="THIOREDOXIN_2"/>
    <property type="match status" value="1"/>
</dbReference>
<feature type="transmembrane region" description="Helical" evidence="13">
    <location>
        <begin position="161"/>
        <end position="180"/>
    </location>
</feature>